<dbReference type="GO" id="GO:0008408">
    <property type="term" value="F:3'-5' exonuclease activity"/>
    <property type="evidence" value="ECO:0007669"/>
    <property type="project" value="InterPro"/>
</dbReference>
<dbReference type="Pfam" id="PF07733">
    <property type="entry name" value="DNA_pol3_alpha"/>
    <property type="match status" value="1"/>
</dbReference>
<dbReference type="Proteomes" id="UP000824087">
    <property type="component" value="Unassembled WGS sequence"/>
</dbReference>
<reference evidence="11" key="1">
    <citation type="submission" date="2020-10" db="EMBL/GenBank/DDBJ databases">
        <authorList>
            <person name="Gilroy R."/>
        </authorList>
    </citation>
    <scope>NUCLEOTIDE SEQUENCE</scope>
    <source>
        <strain evidence="11">CHK197-8231</strain>
    </source>
</reference>
<comment type="catalytic activity">
    <reaction evidence="9">
        <text>DNA(n) + a 2'-deoxyribonucleoside 5'-triphosphate = DNA(n+1) + diphosphate</text>
        <dbReference type="Rhea" id="RHEA:22508"/>
        <dbReference type="Rhea" id="RHEA-COMP:17339"/>
        <dbReference type="Rhea" id="RHEA-COMP:17340"/>
        <dbReference type="ChEBI" id="CHEBI:33019"/>
        <dbReference type="ChEBI" id="CHEBI:61560"/>
        <dbReference type="ChEBI" id="CHEBI:173112"/>
        <dbReference type="EC" id="2.7.7.7"/>
    </reaction>
</comment>
<evidence type="ECO:0000259" key="10">
    <source>
        <dbReference type="SMART" id="SM00481"/>
    </source>
</evidence>
<feature type="domain" description="Polymerase/histidinol phosphatase N-terminal" evidence="10">
    <location>
        <begin position="2"/>
        <end position="68"/>
    </location>
</feature>
<evidence type="ECO:0000256" key="7">
    <source>
        <dbReference type="ARBA" id="ARBA00022705"/>
    </source>
</evidence>
<dbReference type="InterPro" id="IPR029460">
    <property type="entry name" value="DNAPol_HHH"/>
</dbReference>
<dbReference type="InterPro" id="IPR004013">
    <property type="entry name" value="PHP_dom"/>
</dbReference>
<dbReference type="Gene3D" id="3.20.20.140">
    <property type="entry name" value="Metal-dependent hydrolases"/>
    <property type="match status" value="1"/>
</dbReference>
<protein>
    <recommendedName>
        <fullName evidence="4">DNA polymerase III subunit alpha</fullName>
        <ecNumber evidence="3">2.7.7.7</ecNumber>
    </recommendedName>
</protein>
<dbReference type="InterPro" id="IPR004805">
    <property type="entry name" value="DnaE2/DnaE/PolC"/>
</dbReference>
<dbReference type="InterPro" id="IPR011708">
    <property type="entry name" value="DNA_pol3_alpha_NTPase_dom"/>
</dbReference>
<keyword evidence="8" id="KW-0239">DNA-directed DNA polymerase</keyword>
<dbReference type="GO" id="GO:0005737">
    <property type="term" value="C:cytoplasm"/>
    <property type="evidence" value="ECO:0007669"/>
    <property type="project" value="UniProtKB-SubCell"/>
</dbReference>
<reference evidence="11" key="2">
    <citation type="journal article" date="2021" name="PeerJ">
        <title>Extensive microbial diversity within the chicken gut microbiome revealed by metagenomics and culture.</title>
        <authorList>
            <person name="Gilroy R."/>
            <person name="Ravi A."/>
            <person name="Getino M."/>
            <person name="Pursley I."/>
            <person name="Horton D.L."/>
            <person name="Alikhan N.F."/>
            <person name="Baker D."/>
            <person name="Gharbi K."/>
            <person name="Hall N."/>
            <person name="Watson M."/>
            <person name="Adriaenssens E.M."/>
            <person name="Foster-Nyarko E."/>
            <person name="Jarju S."/>
            <person name="Secka A."/>
            <person name="Antonio M."/>
            <person name="Oren A."/>
            <person name="Chaudhuri R.R."/>
            <person name="La Ragione R."/>
            <person name="Hildebrand F."/>
            <person name="Pallen M.J."/>
        </authorList>
    </citation>
    <scope>NUCLEOTIDE SEQUENCE</scope>
    <source>
        <strain evidence="11">CHK197-8231</strain>
    </source>
</reference>
<comment type="caution">
    <text evidence="11">The sequence shown here is derived from an EMBL/GenBank/DDBJ whole genome shotgun (WGS) entry which is preliminary data.</text>
</comment>
<keyword evidence="6 11" id="KW-0548">Nucleotidyltransferase</keyword>
<evidence type="ECO:0000256" key="8">
    <source>
        <dbReference type="ARBA" id="ARBA00022932"/>
    </source>
</evidence>
<organism evidence="11 12">
    <name type="scientific">Candidatus Fimihabitans intestinipullorum</name>
    <dbReference type="NCBI Taxonomy" id="2840820"/>
    <lineage>
        <taxon>Bacteria</taxon>
        <taxon>Bacillati</taxon>
        <taxon>Mycoplasmatota</taxon>
        <taxon>Mycoplasmatota incertae sedis</taxon>
        <taxon>Candidatus Fimihabitans</taxon>
    </lineage>
</organism>
<dbReference type="EC" id="2.7.7.7" evidence="3"/>
<dbReference type="InterPro" id="IPR004365">
    <property type="entry name" value="NA-bd_OB_tRNA"/>
</dbReference>
<dbReference type="GO" id="GO:0003676">
    <property type="term" value="F:nucleic acid binding"/>
    <property type="evidence" value="ECO:0007669"/>
    <property type="project" value="InterPro"/>
</dbReference>
<dbReference type="EMBL" id="DVML01000025">
    <property type="protein sequence ID" value="HIU22734.1"/>
    <property type="molecule type" value="Genomic_DNA"/>
</dbReference>
<comment type="similarity">
    <text evidence="2">Belongs to the DNA polymerase type-C family. DnaE subfamily.</text>
</comment>
<evidence type="ECO:0000313" key="12">
    <source>
        <dbReference type="Proteomes" id="UP000824087"/>
    </source>
</evidence>
<gene>
    <name evidence="11" type="primary">dnaE</name>
    <name evidence="11" type="ORF">IAD49_04040</name>
</gene>
<evidence type="ECO:0000256" key="1">
    <source>
        <dbReference type="ARBA" id="ARBA00004496"/>
    </source>
</evidence>
<proteinExistence type="inferred from homology"/>
<dbReference type="NCBIfam" id="TIGR00594">
    <property type="entry name" value="polc"/>
    <property type="match status" value="1"/>
</dbReference>
<name>A0A9D1L2N5_9BACT</name>
<keyword evidence="5 11" id="KW-0808">Transferase</keyword>
<dbReference type="PANTHER" id="PTHR32294:SF0">
    <property type="entry name" value="DNA POLYMERASE III SUBUNIT ALPHA"/>
    <property type="match status" value="1"/>
</dbReference>
<dbReference type="SMART" id="SM00481">
    <property type="entry name" value="POLIIIAc"/>
    <property type="match status" value="1"/>
</dbReference>
<dbReference type="InterPro" id="IPR041931">
    <property type="entry name" value="DNA_pol3_alpha_thumb_dom"/>
</dbReference>
<dbReference type="Pfam" id="PF14579">
    <property type="entry name" value="HHH_6"/>
    <property type="match status" value="1"/>
</dbReference>
<dbReference type="Pfam" id="PF01336">
    <property type="entry name" value="tRNA_anti-codon"/>
    <property type="match status" value="1"/>
</dbReference>
<dbReference type="GO" id="GO:0003887">
    <property type="term" value="F:DNA-directed DNA polymerase activity"/>
    <property type="evidence" value="ECO:0007669"/>
    <property type="project" value="UniProtKB-KW"/>
</dbReference>
<dbReference type="InterPro" id="IPR040982">
    <property type="entry name" value="DNA_pol3_finger"/>
</dbReference>
<comment type="subcellular location">
    <subcellularLocation>
        <location evidence="1">Cytoplasm</location>
    </subcellularLocation>
</comment>
<dbReference type="InterPro" id="IPR016195">
    <property type="entry name" value="Pol/histidinol_Pase-like"/>
</dbReference>
<sequence length="978" mass="114040">MVPLYLKTEYSLLESMIRIPDLISYAKEHHIDTLAITDSNLYGAMEFYLACKKNDIKPIIGLEIKLNDLPFVVYAKSYRGYQSLLKLSTIQSERSLSIEEVEMYSVDLLCIVPFESSPLYHQLNKIYQDLFIGYKSKDQRMQLKKDNAVYMKPIYYLTQEDEKFYPYLIAIQKGILLEDVTDKKEGHRLFPEMKYDISFEMDLHNHEKIELLCQFELEKEENLLPIYDCPNGLDAYSYLKQLCIEGLRRIFGTTVKKVYLERLKYELDTIQKMGFCNYFLVVWDYVKYAKDHGILVGPGRGSAAGSLVSYCLNITDVDPIQYDLLFERFLNPERITMPDIDIDFEYNRREEVIQYCIQKYGFKRVAGIITFGTLGAKQVIRDVARTMDIDLKLVDRVCKLLDARMTLLENYKASKKLIDLIQYDRNLQKLYQVALRLEGLKRHTSIHAAGIVMCQKDLDEVIPLSLSHEGFYTTGYSMEYLEDLGLLKMDFLALRNLTLIRDVLDSVEKIEHTPLSFTEIPLDDKEAISIFTEVNTVGIFQFESSGMMNFLRKFRPNSFEEVAAAIALFRPGPMQNIDHFIKRKRGLEKIEYIHPDLEPILKSTYGIIVYQEQIMQIARLLAGYTYGEADVLRRAMSKKKEEVLIREKDKFIKQSTARGYTEKVATEVYDLILKFASYGFNRAHSVAYSMIAYKMAYLKAHYTQHFMKSLLSMVIGSEVKTKEYSYECKLNHITLLPPDINLSGKEYQIEKSGIRYPFSSIKNIGGSVVSILLEERNKRPFTDIYDFFQRCYGKAVNKKAIESLNDAGCFRSFGINQHTLYENIDLLINYSEVAHDIEEEYVEKPMLQKVEEYSKKERMQKELEVFGFYLSEHPVTEKRLRYPNSITIAMVPNYFDREIDIVLYVDKVKEISTKKNDKMGFITGSDELNTIDVVLFPKIYEQYSLEKGDIILVRAKVEKRFDKLQLVVRQLQKLEEDV</sequence>
<dbReference type="CDD" id="cd04485">
    <property type="entry name" value="DnaE_OBF"/>
    <property type="match status" value="1"/>
</dbReference>
<evidence type="ECO:0000313" key="11">
    <source>
        <dbReference type="EMBL" id="HIU22734.1"/>
    </source>
</evidence>
<dbReference type="PANTHER" id="PTHR32294">
    <property type="entry name" value="DNA POLYMERASE III SUBUNIT ALPHA"/>
    <property type="match status" value="1"/>
</dbReference>
<dbReference type="SUPFAM" id="SSF89550">
    <property type="entry name" value="PHP domain-like"/>
    <property type="match status" value="1"/>
</dbReference>
<dbReference type="Gene3D" id="1.10.10.1600">
    <property type="entry name" value="Bacterial DNA polymerase III alpha subunit, thumb domain"/>
    <property type="match status" value="1"/>
</dbReference>
<dbReference type="Pfam" id="PF02811">
    <property type="entry name" value="PHP"/>
    <property type="match status" value="1"/>
</dbReference>
<evidence type="ECO:0000256" key="3">
    <source>
        <dbReference type="ARBA" id="ARBA00012417"/>
    </source>
</evidence>
<evidence type="ECO:0000256" key="9">
    <source>
        <dbReference type="ARBA" id="ARBA00049244"/>
    </source>
</evidence>
<evidence type="ECO:0000256" key="5">
    <source>
        <dbReference type="ARBA" id="ARBA00022679"/>
    </source>
</evidence>
<dbReference type="InterPro" id="IPR003141">
    <property type="entry name" value="Pol/His_phosphatase_N"/>
</dbReference>
<dbReference type="Gene3D" id="1.10.150.870">
    <property type="match status" value="1"/>
</dbReference>
<evidence type="ECO:0000256" key="2">
    <source>
        <dbReference type="ARBA" id="ARBA00009496"/>
    </source>
</evidence>
<keyword evidence="7" id="KW-0235">DNA replication</keyword>
<evidence type="ECO:0000256" key="4">
    <source>
        <dbReference type="ARBA" id="ARBA00019114"/>
    </source>
</evidence>
<accession>A0A9D1L2N5</accession>
<dbReference type="GO" id="GO:0006260">
    <property type="term" value="P:DNA replication"/>
    <property type="evidence" value="ECO:0007669"/>
    <property type="project" value="UniProtKB-KW"/>
</dbReference>
<dbReference type="Pfam" id="PF17657">
    <property type="entry name" value="DNA_pol3_finger"/>
    <property type="match status" value="1"/>
</dbReference>
<evidence type="ECO:0000256" key="6">
    <source>
        <dbReference type="ARBA" id="ARBA00022695"/>
    </source>
</evidence>
<dbReference type="AlphaFoldDB" id="A0A9D1L2N5"/>
<dbReference type="CDD" id="cd07431">
    <property type="entry name" value="PHP_PolIIIA"/>
    <property type="match status" value="1"/>
</dbReference>